<protein>
    <submittedName>
        <fullName evidence="2">Cys-tRNA(Pro) deacylase, prolyl-tRNA editing enzyme YbaK/EbsC</fullName>
    </submittedName>
</protein>
<dbReference type="EMBL" id="FUWY01000001">
    <property type="protein sequence ID" value="SJZ36569.1"/>
    <property type="molecule type" value="Genomic_DNA"/>
</dbReference>
<keyword evidence="3" id="KW-1185">Reference proteome</keyword>
<dbReference type="Proteomes" id="UP000243297">
    <property type="component" value="Unassembled WGS sequence"/>
</dbReference>
<dbReference type="RefSeq" id="WP_078710704.1">
    <property type="nucleotide sequence ID" value="NZ_FUWY01000001.1"/>
</dbReference>
<evidence type="ECO:0000259" key="1">
    <source>
        <dbReference type="Pfam" id="PF04073"/>
    </source>
</evidence>
<name>A0A1T4K2G6_9FIRM</name>
<dbReference type="STRING" id="118967.SAMN02745191_0252"/>
<proteinExistence type="predicted"/>
<dbReference type="Gene3D" id="3.90.960.10">
    <property type="entry name" value="YbaK/aminoacyl-tRNA synthetase-associated domain"/>
    <property type="match status" value="1"/>
</dbReference>
<dbReference type="AlphaFoldDB" id="A0A1T4K2G6"/>
<dbReference type="SUPFAM" id="SSF55826">
    <property type="entry name" value="YbaK/ProRS associated domain"/>
    <property type="match status" value="1"/>
</dbReference>
<reference evidence="3" key="1">
    <citation type="submission" date="2017-02" db="EMBL/GenBank/DDBJ databases">
        <authorList>
            <person name="Varghese N."/>
            <person name="Submissions S."/>
        </authorList>
    </citation>
    <scope>NUCLEOTIDE SEQUENCE [LARGE SCALE GENOMIC DNA]</scope>
    <source>
        <strain evidence="3">ATCC 25662</strain>
    </source>
</reference>
<dbReference type="PANTHER" id="PTHR30411:SF1">
    <property type="entry name" value="CYTOPLASMIC PROTEIN"/>
    <property type="match status" value="1"/>
</dbReference>
<dbReference type="PANTHER" id="PTHR30411">
    <property type="entry name" value="CYTOPLASMIC PROTEIN"/>
    <property type="match status" value="1"/>
</dbReference>
<dbReference type="OrthoDB" id="9798760at2"/>
<dbReference type="GO" id="GO:0002161">
    <property type="term" value="F:aminoacyl-tRNA deacylase activity"/>
    <property type="evidence" value="ECO:0007669"/>
    <property type="project" value="InterPro"/>
</dbReference>
<dbReference type="CDD" id="cd04333">
    <property type="entry name" value="ProX_deacylase"/>
    <property type="match status" value="1"/>
</dbReference>
<organism evidence="2 3">
    <name type="scientific">Anaerorhabdus furcosa</name>
    <dbReference type="NCBI Taxonomy" id="118967"/>
    <lineage>
        <taxon>Bacteria</taxon>
        <taxon>Bacillati</taxon>
        <taxon>Bacillota</taxon>
        <taxon>Erysipelotrichia</taxon>
        <taxon>Erysipelotrichales</taxon>
        <taxon>Erysipelotrichaceae</taxon>
        <taxon>Anaerorhabdus</taxon>
    </lineage>
</organism>
<dbReference type="Pfam" id="PF04073">
    <property type="entry name" value="tRNA_edit"/>
    <property type="match status" value="1"/>
</dbReference>
<sequence>MSIENVKAYFKQFNMEEKIIEFPISSETVELAAIALNVEPARIAKTMAFLVSDRPILIVSAGDAKIDNRKYMDCFHTKAKMIKAEDVEILVGHAVGGVCPFAIKENIVVYLDDSLKRFKTVFPGCGSGNSTIELTIDELERFSNFNCWIDVCKGWRNDSNESF</sequence>
<dbReference type="InterPro" id="IPR036754">
    <property type="entry name" value="YbaK/aa-tRNA-synt-asso_dom_sf"/>
</dbReference>
<gene>
    <name evidence="2" type="ORF">SAMN02745191_0252</name>
</gene>
<evidence type="ECO:0000313" key="2">
    <source>
        <dbReference type="EMBL" id="SJZ36569.1"/>
    </source>
</evidence>
<feature type="domain" description="YbaK/aminoacyl-tRNA synthetase-associated" evidence="1">
    <location>
        <begin position="27"/>
        <end position="142"/>
    </location>
</feature>
<evidence type="ECO:0000313" key="3">
    <source>
        <dbReference type="Proteomes" id="UP000243297"/>
    </source>
</evidence>
<dbReference type="InterPro" id="IPR007214">
    <property type="entry name" value="YbaK/aa-tRNA-synth-assoc-dom"/>
</dbReference>
<accession>A0A1T4K2G6</accession>